<feature type="compositionally biased region" description="Polar residues" evidence="1">
    <location>
        <begin position="33"/>
        <end position="45"/>
    </location>
</feature>
<dbReference type="EMBL" id="KV417274">
    <property type="protein sequence ID" value="KZO98778.1"/>
    <property type="molecule type" value="Genomic_DNA"/>
</dbReference>
<evidence type="ECO:0000256" key="2">
    <source>
        <dbReference type="SAM" id="Phobius"/>
    </source>
</evidence>
<dbReference type="Pfam" id="PF10164">
    <property type="entry name" value="BRI3"/>
    <property type="match status" value="1"/>
</dbReference>
<feature type="transmembrane region" description="Helical" evidence="2">
    <location>
        <begin position="122"/>
        <end position="142"/>
    </location>
</feature>
<keyword evidence="2" id="KW-1133">Transmembrane helix</keyword>
<dbReference type="AlphaFoldDB" id="A0A167PH09"/>
<accession>A0A167PH09</accession>
<protein>
    <submittedName>
        <fullName evidence="3">Uncharacterized protein</fullName>
    </submittedName>
</protein>
<name>A0A167PH09_CALVF</name>
<dbReference type="InterPro" id="IPR019317">
    <property type="entry name" value="BRI3"/>
</dbReference>
<proteinExistence type="predicted"/>
<gene>
    <name evidence="3" type="ORF">CALVIDRAFT_561721</name>
</gene>
<feature type="region of interest" description="Disordered" evidence="1">
    <location>
        <begin position="1"/>
        <end position="67"/>
    </location>
</feature>
<sequence>MVVVTDSKAAPDVPPPAYDPSPASTSSGPSLVGPSQTHGYSTFQGPAQKADPRDIGYPGPNAGRYEPAGQKVVLTTPSADAGRTAYYYGNPLNGATITSFLPPDHPRSLCLQYGHIPLTTHGILGILAAIIFFPIGIVCCMIDRRSVCGRCGEVLSDGCS</sequence>
<evidence type="ECO:0000313" key="4">
    <source>
        <dbReference type="Proteomes" id="UP000076738"/>
    </source>
</evidence>
<dbReference type="OrthoDB" id="2564984at2759"/>
<keyword evidence="2" id="KW-0472">Membrane</keyword>
<dbReference type="STRING" id="1330018.A0A167PH09"/>
<evidence type="ECO:0000256" key="1">
    <source>
        <dbReference type="SAM" id="MobiDB-lite"/>
    </source>
</evidence>
<reference evidence="3 4" key="1">
    <citation type="journal article" date="2016" name="Mol. Biol. Evol.">
        <title>Comparative Genomics of Early-Diverging Mushroom-Forming Fungi Provides Insights into the Origins of Lignocellulose Decay Capabilities.</title>
        <authorList>
            <person name="Nagy L.G."/>
            <person name="Riley R."/>
            <person name="Tritt A."/>
            <person name="Adam C."/>
            <person name="Daum C."/>
            <person name="Floudas D."/>
            <person name="Sun H."/>
            <person name="Yadav J.S."/>
            <person name="Pangilinan J."/>
            <person name="Larsson K.H."/>
            <person name="Matsuura K."/>
            <person name="Barry K."/>
            <person name="Labutti K."/>
            <person name="Kuo R."/>
            <person name="Ohm R.A."/>
            <person name="Bhattacharya S.S."/>
            <person name="Shirouzu T."/>
            <person name="Yoshinaga Y."/>
            <person name="Martin F.M."/>
            <person name="Grigoriev I.V."/>
            <person name="Hibbett D.S."/>
        </authorList>
    </citation>
    <scope>NUCLEOTIDE SEQUENCE [LARGE SCALE GENOMIC DNA]</scope>
    <source>
        <strain evidence="3 4">TUFC12733</strain>
    </source>
</reference>
<evidence type="ECO:0000313" key="3">
    <source>
        <dbReference type="EMBL" id="KZO98778.1"/>
    </source>
</evidence>
<dbReference type="Proteomes" id="UP000076738">
    <property type="component" value="Unassembled WGS sequence"/>
</dbReference>
<keyword evidence="2" id="KW-0812">Transmembrane</keyword>
<keyword evidence="4" id="KW-1185">Reference proteome</keyword>
<organism evidence="3 4">
    <name type="scientific">Calocera viscosa (strain TUFC12733)</name>
    <dbReference type="NCBI Taxonomy" id="1330018"/>
    <lineage>
        <taxon>Eukaryota</taxon>
        <taxon>Fungi</taxon>
        <taxon>Dikarya</taxon>
        <taxon>Basidiomycota</taxon>
        <taxon>Agaricomycotina</taxon>
        <taxon>Dacrymycetes</taxon>
        <taxon>Dacrymycetales</taxon>
        <taxon>Dacrymycetaceae</taxon>
        <taxon>Calocera</taxon>
    </lineage>
</organism>